<evidence type="ECO:0000313" key="3">
    <source>
        <dbReference type="Proteomes" id="UP000006727"/>
    </source>
</evidence>
<keyword evidence="3" id="KW-1185">Reference proteome</keyword>
<name>A0A2K1JHP7_PHYPA</name>
<gene>
    <name evidence="1" type="ORF">PHYPA_018486</name>
</gene>
<reference evidence="2" key="3">
    <citation type="submission" date="2020-12" db="UniProtKB">
        <authorList>
            <consortium name="EnsemblPlants"/>
        </authorList>
    </citation>
    <scope>IDENTIFICATION</scope>
</reference>
<reference evidence="1 3" key="1">
    <citation type="journal article" date="2008" name="Science">
        <title>The Physcomitrella genome reveals evolutionary insights into the conquest of land by plants.</title>
        <authorList>
            <person name="Rensing S."/>
            <person name="Lang D."/>
            <person name="Zimmer A."/>
            <person name="Terry A."/>
            <person name="Salamov A."/>
            <person name="Shapiro H."/>
            <person name="Nishiyama T."/>
            <person name="Perroud P.-F."/>
            <person name="Lindquist E."/>
            <person name="Kamisugi Y."/>
            <person name="Tanahashi T."/>
            <person name="Sakakibara K."/>
            <person name="Fujita T."/>
            <person name="Oishi K."/>
            <person name="Shin-I T."/>
            <person name="Kuroki Y."/>
            <person name="Toyoda A."/>
            <person name="Suzuki Y."/>
            <person name="Hashimoto A."/>
            <person name="Yamaguchi K."/>
            <person name="Sugano A."/>
            <person name="Kohara Y."/>
            <person name="Fujiyama A."/>
            <person name="Anterola A."/>
            <person name="Aoki S."/>
            <person name="Ashton N."/>
            <person name="Barbazuk W.B."/>
            <person name="Barker E."/>
            <person name="Bennetzen J."/>
            <person name="Bezanilla M."/>
            <person name="Blankenship R."/>
            <person name="Cho S.H."/>
            <person name="Dutcher S."/>
            <person name="Estelle M."/>
            <person name="Fawcett J.A."/>
            <person name="Gundlach H."/>
            <person name="Hanada K."/>
            <person name="Heyl A."/>
            <person name="Hicks K.A."/>
            <person name="Hugh J."/>
            <person name="Lohr M."/>
            <person name="Mayer K."/>
            <person name="Melkozernov A."/>
            <person name="Murata T."/>
            <person name="Nelson D."/>
            <person name="Pils B."/>
            <person name="Prigge M."/>
            <person name="Reiss B."/>
            <person name="Renner T."/>
            <person name="Rombauts S."/>
            <person name="Rushton P."/>
            <person name="Sanderfoot A."/>
            <person name="Schween G."/>
            <person name="Shiu S.-H."/>
            <person name="Stueber K."/>
            <person name="Theodoulou F.L."/>
            <person name="Tu H."/>
            <person name="Van de Peer Y."/>
            <person name="Verrier P.J."/>
            <person name="Waters E."/>
            <person name="Wood A."/>
            <person name="Yang L."/>
            <person name="Cove D."/>
            <person name="Cuming A."/>
            <person name="Hasebe M."/>
            <person name="Lucas S."/>
            <person name="Mishler D.B."/>
            <person name="Reski R."/>
            <person name="Grigoriev I."/>
            <person name="Quatrano R.S."/>
            <person name="Boore J.L."/>
        </authorList>
    </citation>
    <scope>NUCLEOTIDE SEQUENCE [LARGE SCALE GENOMIC DNA]</scope>
    <source>
        <strain evidence="2 3">cv. Gransden 2004</strain>
    </source>
</reference>
<dbReference type="Gramene" id="Pp3c14_13790V3.1">
    <property type="protein sequence ID" value="PAC:32959753.CDS.1"/>
    <property type="gene ID" value="Pp3c14_13790"/>
</dbReference>
<accession>A0A2K1JHP7</accession>
<organism evidence="1">
    <name type="scientific">Physcomitrium patens</name>
    <name type="common">Spreading-leaved earth moss</name>
    <name type="synonym">Physcomitrella patens</name>
    <dbReference type="NCBI Taxonomy" id="3218"/>
    <lineage>
        <taxon>Eukaryota</taxon>
        <taxon>Viridiplantae</taxon>
        <taxon>Streptophyta</taxon>
        <taxon>Embryophyta</taxon>
        <taxon>Bryophyta</taxon>
        <taxon>Bryophytina</taxon>
        <taxon>Bryopsida</taxon>
        <taxon>Funariidae</taxon>
        <taxon>Funariales</taxon>
        <taxon>Funariaceae</taxon>
        <taxon>Physcomitrium</taxon>
    </lineage>
</organism>
<sequence>MFMKSVVLVTCRLAKYIESRGGYFSIVLLAHELSWVCLLCSKHMIKACV</sequence>
<dbReference type="Gramene" id="Pp3c14_13790V3.2">
    <property type="protein sequence ID" value="PAC:32959754.CDS.1"/>
    <property type="gene ID" value="Pp3c14_13790"/>
</dbReference>
<dbReference type="EnsemblPlants" id="Pp3c14_13790V3.2">
    <property type="protein sequence ID" value="PAC:32959754.CDS.1"/>
    <property type="gene ID" value="Pp3c14_13790"/>
</dbReference>
<reference evidence="1 3" key="2">
    <citation type="journal article" date="2018" name="Plant J.">
        <title>The Physcomitrella patens chromosome-scale assembly reveals moss genome structure and evolution.</title>
        <authorList>
            <person name="Lang D."/>
            <person name="Ullrich K.K."/>
            <person name="Murat F."/>
            <person name="Fuchs J."/>
            <person name="Jenkins J."/>
            <person name="Haas F.B."/>
            <person name="Piednoel M."/>
            <person name="Gundlach H."/>
            <person name="Van Bel M."/>
            <person name="Meyberg R."/>
            <person name="Vives C."/>
            <person name="Morata J."/>
            <person name="Symeonidi A."/>
            <person name="Hiss M."/>
            <person name="Muchero W."/>
            <person name="Kamisugi Y."/>
            <person name="Saleh O."/>
            <person name="Blanc G."/>
            <person name="Decker E.L."/>
            <person name="van Gessel N."/>
            <person name="Grimwood J."/>
            <person name="Hayes R.D."/>
            <person name="Graham S.W."/>
            <person name="Gunter L.E."/>
            <person name="McDaniel S.F."/>
            <person name="Hoernstein S.N.W."/>
            <person name="Larsson A."/>
            <person name="Li F.W."/>
            <person name="Perroud P.F."/>
            <person name="Phillips J."/>
            <person name="Ranjan P."/>
            <person name="Rokshar D.S."/>
            <person name="Rothfels C.J."/>
            <person name="Schneider L."/>
            <person name="Shu S."/>
            <person name="Stevenson D.W."/>
            <person name="Thummler F."/>
            <person name="Tillich M."/>
            <person name="Villarreal Aguilar J.C."/>
            <person name="Widiez T."/>
            <person name="Wong G.K."/>
            <person name="Wymore A."/>
            <person name="Zhang Y."/>
            <person name="Zimmer A.D."/>
            <person name="Quatrano R.S."/>
            <person name="Mayer K.F.X."/>
            <person name="Goodstein D."/>
            <person name="Casacuberta J.M."/>
            <person name="Vandepoele K."/>
            <person name="Reski R."/>
            <person name="Cuming A.C."/>
            <person name="Tuskan G.A."/>
            <person name="Maumus F."/>
            <person name="Salse J."/>
            <person name="Schmutz J."/>
            <person name="Rensing S.A."/>
        </authorList>
    </citation>
    <scope>NUCLEOTIDE SEQUENCE [LARGE SCALE GENOMIC DNA]</scope>
    <source>
        <strain evidence="2 3">cv. Gransden 2004</strain>
    </source>
</reference>
<dbReference type="EMBL" id="ABEU02000014">
    <property type="protein sequence ID" value="PNR41083.1"/>
    <property type="molecule type" value="Genomic_DNA"/>
</dbReference>
<evidence type="ECO:0000313" key="1">
    <source>
        <dbReference type="EMBL" id="PNR41083.1"/>
    </source>
</evidence>
<dbReference type="EnsemblPlants" id="Pp3c14_13790V3.1">
    <property type="protein sequence ID" value="PAC:32959753.CDS.1"/>
    <property type="gene ID" value="Pp3c14_13790"/>
</dbReference>
<protein>
    <submittedName>
        <fullName evidence="1 2">Uncharacterized protein</fullName>
    </submittedName>
</protein>
<dbReference type="Proteomes" id="UP000006727">
    <property type="component" value="Chromosome 14"/>
</dbReference>
<dbReference type="AlphaFoldDB" id="A0A2K1JHP7"/>
<proteinExistence type="predicted"/>
<dbReference type="InParanoid" id="A0A2K1JHP7"/>
<evidence type="ECO:0000313" key="2">
    <source>
        <dbReference type="EnsemblPlants" id="PAC:32959753.CDS.1"/>
    </source>
</evidence>